<dbReference type="Pfam" id="PF00877">
    <property type="entry name" value="NLPC_P60"/>
    <property type="match status" value="1"/>
</dbReference>
<evidence type="ECO:0000256" key="2">
    <source>
        <dbReference type="ARBA" id="ARBA00022670"/>
    </source>
</evidence>
<dbReference type="PROSITE" id="PS51781">
    <property type="entry name" value="SH3B"/>
    <property type="match status" value="1"/>
</dbReference>
<name>A0A1I1EAF0_9SPHI</name>
<dbReference type="InterPro" id="IPR051202">
    <property type="entry name" value="Peptidase_C40"/>
</dbReference>
<feature type="domain" description="SH3b" evidence="6">
    <location>
        <begin position="104"/>
        <end position="167"/>
    </location>
</feature>
<dbReference type="PANTHER" id="PTHR47053">
    <property type="entry name" value="MUREIN DD-ENDOPEPTIDASE MEPH-RELATED"/>
    <property type="match status" value="1"/>
</dbReference>
<evidence type="ECO:0000259" key="7">
    <source>
        <dbReference type="PROSITE" id="PS51935"/>
    </source>
</evidence>
<dbReference type="PROSITE" id="PS51935">
    <property type="entry name" value="NLPC_P60"/>
    <property type="match status" value="1"/>
</dbReference>
<organism evidence="8 9">
    <name type="scientific">Parapedobacter composti</name>
    <dbReference type="NCBI Taxonomy" id="623281"/>
    <lineage>
        <taxon>Bacteria</taxon>
        <taxon>Pseudomonadati</taxon>
        <taxon>Bacteroidota</taxon>
        <taxon>Sphingobacteriia</taxon>
        <taxon>Sphingobacteriales</taxon>
        <taxon>Sphingobacteriaceae</taxon>
        <taxon>Parapedobacter</taxon>
    </lineage>
</organism>
<evidence type="ECO:0000256" key="4">
    <source>
        <dbReference type="ARBA" id="ARBA00022807"/>
    </source>
</evidence>
<feature type="domain" description="NlpC/P60" evidence="7">
    <location>
        <begin position="247"/>
        <end position="389"/>
    </location>
</feature>
<keyword evidence="9" id="KW-1185">Reference proteome</keyword>
<evidence type="ECO:0000313" key="9">
    <source>
        <dbReference type="Proteomes" id="UP000199577"/>
    </source>
</evidence>
<dbReference type="Pfam" id="PF18348">
    <property type="entry name" value="SH3_16"/>
    <property type="match status" value="1"/>
</dbReference>
<dbReference type="GO" id="GO:0008234">
    <property type="term" value="F:cysteine-type peptidase activity"/>
    <property type="evidence" value="ECO:0007669"/>
    <property type="project" value="UniProtKB-KW"/>
</dbReference>
<feature type="chain" id="PRO_5011600406" evidence="5">
    <location>
        <begin position="23"/>
        <end position="411"/>
    </location>
</feature>
<dbReference type="InterPro" id="IPR000064">
    <property type="entry name" value="NLP_P60_dom"/>
</dbReference>
<keyword evidence="4" id="KW-0788">Thiol protease</keyword>
<sequence>MKSLYSLSFFTLFFLFHGRGNAQSTMPDSAVLKKIMHIAEQTANRFVPDKRTAIFEWQPADGSYHIQTTETEAKAYFLQQIADNHISNAKVTINLLPDSSVASYVTGIVNLSVANLRTAPRNQAELATQVLLGTKVDLLQKKDGYYRVRTPEGYIAWTSASSVTPVSASALQQWQRSKKVIFTADFGHSYSAPDEQSLRVSDLAMGNILTWDGIAGDFVKVQYPDGRQAYIRSGLVRPFDEWLGSRHPTAENVLHTAKSMMGLPYLWGGTSVKGVDCSGFTKTAYYMNGIIIPRDASQQVLAGQPIDILTADTLDVTKALSNLRPADLLFFASGKGRTPDARITHVALYLGNGEFIHSAGTVRINSMLSDAPNYSDFETRTLVAARRYIDQADPALQPISQHSAYISQTAD</sequence>
<gene>
    <name evidence="8" type="ORF">SAMN05421747_101418</name>
</gene>
<evidence type="ECO:0000313" key="8">
    <source>
        <dbReference type="EMBL" id="SFB83562.1"/>
    </source>
</evidence>
<dbReference type="SUPFAM" id="SSF54001">
    <property type="entry name" value="Cysteine proteinases"/>
    <property type="match status" value="1"/>
</dbReference>
<evidence type="ECO:0000259" key="6">
    <source>
        <dbReference type="PROSITE" id="PS51781"/>
    </source>
</evidence>
<protein>
    <submittedName>
        <fullName evidence="8">SH3 domain-containing protein</fullName>
    </submittedName>
</protein>
<dbReference type="InterPro" id="IPR038765">
    <property type="entry name" value="Papain-like_cys_pep_sf"/>
</dbReference>
<keyword evidence="3" id="KW-0378">Hydrolase</keyword>
<feature type="signal peptide" evidence="5">
    <location>
        <begin position="1"/>
        <end position="22"/>
    </location>
</feature>
<dbReference type="Gene3D" id="3.90.1720.10">
    <property type="entry name" value="endopeptidase domain like (from Nostoc punctiforme)"/>
    <property type="match status" value="1"/>
</dbReference>
<proteinExistence type="inferred from homology"/>
<comment type="similarity">
    <text evidence="1">Belongs to the peptidase C40 family.</text>
</comment>
<dbReference type="AlphaFoldDB" id="A0A1I1EAF0"/>
<reference evidence="8 9" key="1">
    <citation type="submission" date="2016-10" db="EMBL/GenBank/DDBJ databases">
        <authorList>
            <person name="de Groot N.N."/>
        </authorList>
    </citation>
    <scope>NUCLEOTIDE SEQUENCE [LARGE SCALE GENOMIC DNA]</scope>
    <source>
        <strain evidence="8 9">DSM 22900</strain>
    </source>
</reference>
<dbReference type="PANTHER" id="PTHR47053:SF1">
    <property type="entry name" value="MUREIN DD-ENDOPEPTIDASE MEPH-RELATED"/>
    <property type="match status" value="1"/>
</dbReference>
<dbReference type="Proteomes" id="UP000199577">
    <property type="component" value="Unassembled WGS sequence"/>
</dbReference>
<dbReference type="SMART" id="SM00287">
    <property type="entry name" value="SH3b"/>
    <property type="match status" value="2"/>
</dbReference>
<evidence type="ECO:0000256" key="1">
    <source>
        <dbReference type="ARBA" id="ARBA00007074"/>
    </source>
</evidence>
<evidence type="ECO:0000256" key="3">
    <source>
        <dbReference type="ARBA" id="ARBA00022801"/>
    </source>
</evidence>
<dbReference type="GO" id="GO:0006508">
    <property type="term" value="P:proteolysis"/>
    <property type="evidence" value="ECO:0007669"/>
    <property type="project" value="UniProtKB-KW"/>
</dbReference>
<dbReference type="STRING" id="623281.SAMN05421747_101418"/>
<dbReference type="EMBL" id="FOLL01000001">
    <property type="protein sequence ID" value="SFB83562.1"/>
    <property type="molecule type" value="Genomic_DNA"/>
</dbReference>
<dbReference type="Gene3D" id="2.30.30.40">
    <property type="entry name" value="SH3 Domains"/>
    <property type="match status" value="2"/>
</dbReference>
<accession>A0A1I1EAF0</accession>
<keyword evidence="5" id="KW-0732">Signal</keyword>
<keyword evidence="2" id="KW-0645">Protease</keyword>
<dbReference type="InterPro" id="IPR041382">
    <property type="entry name" value="SH3_16"/>
</dbReference>
<evidence type="ECO:0000256" key="5">
    <source>
        <dbReference type="SAM" id="SignalP"/>
    </source>
</evidence>
<dbReference type="InterPro" id="IPR003646">
    <property type="entry name" value="SH3-like_bac-type"/>
</dbReference>